<dbReference type="PANTHER" id="PTHR45661">
    <property type="entry name" value="SURFACE ANTIGEN"/>
    <property type="match status" value="1"/>
</dbReference>
<dbReference type="Gene3D" id="2.60.40.10">
    <property type="entry name" value="Immunoglobulins"/>
    <property type="match status" value="2"/>
</dbReference>
<proteinExistence type="predicted"/>
<feature type="domain" description="Fibronectin type-III" evidence="1">
    <location>
        <begin position="321"/>
        <end position="415"/>
    </location>
</feature>
<dbReference type="InterPro" id="IPR026906">
    <property type="entry name" value="LRR_5"/>
</dbReference>
<dbReference type="AlphaFoldDB" id="A0A6J7TRA6"/>
<dbReference type="InterPro" id="IPR003961">
    <property type="entry name" value="FN3_dom"/>
</dbReference>
<accession>A0A6J7TRA6</accession>
<dbReference type="SUPFAM" id="SSF52058">
    <property type="entry name" value="L domain-like"/>
    <property type="match status" value="1"/>
</dbReference>
<name>A0A6J7TRA6_9ZZZZ</name>
<dbReference type="InterPro" id="IPR053139">
    <property type="entry name" value="Surface_bspA-like"/>
</dbReference>
<evidence type="ECO:0000259" key="1">
    <source>
        <dbReference type="PROSITE" id="PS50853"/>
    </source>
</evidence>
<dbReference type="CDD" id="cd00063">
    <property type="entry name" value="FN3"/>
    <property type="match status" value="2"/>
</dbReference>
<sequence length="624" mass="62834">MRMLKKSSRQSVSPLAPELIAKTNALSKKRRFSSRLIKVVAVLTASLTLACGLPISAIAAPYTADIACTTGAYHIEAGEVTGNASCTGVLNIGSGITKILANAFLNNLAITDVIIASNDLESIGDAAFKGNTNLQNLQLANGISWIGSFAFQNDINLSTIDLGTHLGQINRSAFQGCTGITSLTLPNSLTSIGVSAFSGATHLTSIVIPNSVTSVGTSAFSGASSLSSVTLGNGLTTLSAATFLNNTHLTSVTFGTAITSIGANAFLGNTLLASITIPSRVTSIGSLAFDSTSALTSYTYCGSADLTDTGLIGKTNLCVTVPDAPTIGTATSTGTTTATVAFTAPVSDGGSTILSYTATSSPGSISVTLTQAGSGTISFTGLSATTSYTFTIIAHNAVGNSLASSASNSITTGTPVLSAPLTVTVTGLNAAQIQVAFTAPASNGGSVVTSYTITSVPAKVTATLYQAGAGSVIFSGLEGGTNYTFSVIAHTALADSPETISSSGVIMPAYIPIPQMLPTAAPSLSSNGESLVCSIGGYSQSPSASIFSLFVGGKYISTNFSAGGVFLPDWIIDWATAGTISRTATLTSASWLMQPSWAGKKVNCLTVAYANNAIGITSSNVLAV</sequence>
<organism evidence="2">
    <name type="scientific">freshwater metagenome</name>
    <dbReference type="NCBI Taxonomy" id="449393"/>
    <lineage>
        <taxon>unclassified sequences</taxon>
        <taxon>metagenomes</taxon>
        <taxon>ecological metagenomes</taxon>
    </lineage>
</organism>
<protein>
    <submittedName>
        <fullName evidence="2">Unannotated protein</fullName>
    </submittedName>
</protein>
<reference evidence="2" key="1">
    <citation type="submission" date="2020-05" db="EMBL/GenBank/DDBJ databases">
        <authorList>
            <person name="Chiriac C."/>
            <person name="Salcher M."/>
            <person name="Ghai R."/>
            <person name="Kavagutti S V."/>
        </authorList>
    </citation>
    <scope>NUCLEOTIDE SEQUENCE</scope>
</reference>
<gene>
    <name evidence="2" type="ORF">UFOPK4319_00330</name>
</gene>
<dbReference type="InterPro" id="IPR013783">
    <property type="entry name" value="Ig-like_fold"/>
</dbReference>
<dbReference type="SMART" id="SM00060">
    <property type="entry name" value="FN3"/>
    <property type="match status" value="2"/>
</dbReference>
<dbReference type="SUPFAM" id="SSF49265">
    <property type="entry name" value="Fibronectin type III"/>
    <property type="match status" value="1"/>
</dbReference>
<dbReference type="Gene3D" id="3.80.10.10">
    <property type="entry name" value="Ribonuclease Inhibitor"/>
    <property type="match status" value="2"/>
</dbReference>
<evidence type="ECO:0000313" key="2">
    <source>
        <dbReference type="EMBL" id="CAB5054608.1"/>
    </source>
</evidence>
<feature type="domain" description="Fibronectin type-III" evidence="1">
    <location>
        <begin position="419"/>
        <end position="509"/>
    </location>
</feature>
<dbReference type="InterPro" id="IPR032675">
    <property type="entry name" value="LRR_dom_sf"/>
</dbReference>
<dbReference type="PROSITE" id="PS50853">
    <property type="entry name" value="FN3"/>
    <property type="match status" value="2"/>
</dbReference>
<dbReference type="Pfam" id="PF00041">
    <property type="entry name" value="fn3"/>
    <property type="match status" value="2"/>
</dbReference>
<dbReference type="InterPro" id="IPR036116">
    <property type="entry name" value="FN3_sf"/>
</dbReference>
<dbReference type="Pfam" id="PF13306">
    <property type="entry name" value="LRR_5"/>
    <property type="match status" value="1"/>
</dbReference>
<dbReference type="EMBL" id="CAFBQN010000012">
    <property type="protein sequence ID" value="CAB5054608.1"/>
    <property type="molecule type" value="Genomic_DNA"/>
</dbReference>
<dbReference type="PANTHER" id="PTHR45661:SF3">
    <property type="entry name" value="IG-LIKE DOMAIN-CONTAINING PROTEIN"/>
    <property type="match status" value="1"/>
</dbReference>